<accession>A0AAD2HS80</accession>
<evidence type="ECO:0000313" key="2">
    <source>
        <dbReference type="Proteomes" id="UP001295794"/>
    </source>
</evidence>
<comment type="caution">
    <text evidence="1">The sequence shown here is derived from an EMBL/GenBank/DDBJ whole genome shotgun (WGS) entry which is preliminary data.</text>
</comment>
<gene>
    <name evidence="1" type="ORF">MYCIT1_LOCUS30210</name>
</gene>
<name>A0AAD2HS80_9AGAR</name>
<feature type="non-terminal residue" evidence="1">
    <location>
        <position position="1"/>
    </location>
</feature>
<dbReference type="EMBL" id="CAVNYO010000440">
    <property type="protein sequence ID" value="CAK5279888.1"/>
    <property type="molecule type" value="Genomic_DNA"/>
</dbReference>
<dbReference type="Proteomes" id="UP001295794">
    <property type="component" value="Unassembled WGS sequence"/>
</dbReference>
<proteinExistence type="predicted"/>
<organism evidence="1 2">
    <name type="scientific">Mycena citricolor</name>
    <dbReference type="NCBI Taxonomy" id="2018698"/>
    <lineage>
        <taxon>Eukaryota</taxon>
        <taxon>Fungi</taxon>
        <taxon>Dikarya</taxon>
        <taxon>Basidiomycota</taxon>
        <taxon>Agaricomycotina</taxon>
        <taxon>Agaricomycetes</taxon>
        <taxon>Agaricomycetidae</taxon>
        <taxon>Agaricales</taxon>
        <taxon>Marasmiineae</taxon>
        <taxon>Mycenaceae</taxon>
        <taxon>Mycena</taxon>
    </lineage>
</organism>
<evidence type="ECO:0000313" key="1">
    <source>
        <dbReference type="EMBL" id="CAK5279888.1"/>
    </source>
</evidence>
<sequence length="61" mass="7063">AHHFVHKSRTRQLLTSPVCAVRTSSNVFLSAHNWRPSLNRGDRTGRHLTAHDQPGFQWYLL</sequence>
<reference evidence="1" key="1">
    <citation type="submission" date="2023-11" db="EMBL/GenBank/DDBJ databases">
        <authorList>
            <person name="De Vega J J."/>
            <person name="De Vega J J."/>
        </authorList>
    </citation>
    <scope>NUCLEOTIDE SEQUENCE</scope>
</reference>
<dbReference type="AlphaFoldDB" id="A0AAD2HS80"/>
<keyword evidence="2" id="KW-1185">Reference proteome</keyword>
<protein>
    <submittedName>
        <fullName evidence="1">Uncharacterized protein</fullName>
    </submittedName>
</protein>